<keyword evidence="1" id="KW-0732">Signal</keyword>
<evidence type="ECO:0000313" key="2">
    <source>
        <dbReference type="EMBL" id="PSL15761.1"/>
    </source>
</evidence>
<evidence type="ECO:0000256" key="1">
    <source>
        <dbReference type="SAM" id="SignalP"/>
    </source>
</evidence>
<proteinExistence type="predicted"/>
<reference evidence="2 3" key="1">
    <citation type="submission" date="2018-03" db="EMBL/GenBank/DDBJ databases">
        <title>Genomic Encyclopedia of Archaeal and Bacterial Type Strains, Phase II (KMG-II): from individual species to whole genera.</title>
        <authorList>
            <person name="Goeker M."/>
        </authorList>
    </citation>
    <scope>NUCLEOTIDE SEQUENCE [LARGE SCALE GENOMIC DNA]</scope>
    <source>
        <strain evidence="2 3">DSM 17586</strain>
    </source>
</reference>
<evidence type="ECO:0000313" key="3">
    <source>
        <dbReference type="Proteomes" id="UP000242133"/>
    </source>
</evidence>
<dbReference type="PIRSF" id="PIRSF025560">
    <property type="entry name" value="UCP025560"/>
    <property type="match status" value="1"/>
</dbReference>
<dbReference type="Proteomes" id="UP000242133">
    <property type="component" value="Unassembled WGS sequence"/>
</dbReference>
<dbReference type="AlphaFoldDB" id="A0A2P8F223"/>
<accession>A0A2P8F223</accession>
<protein>
    <recommendedName>
        <fullName evidence="4">DUF1318 domain-containing protein</fullName>
    </recommendedName>
</protein>
<organism evidence="2 3">
    <name type="scientific">Marinobacterium halophilum</name>
    <dbReference type="NCBI Taxonomy" id="267374"/>
    <lineage>
        <taxon>Bacteria</taxon>
        <taxon>Pseudomonadati</taxon>
        <taxon>Pseudomonadota</taxon>
        <taxon>Gammaproteobacteria</taxon>
        <taxon>Oceanospirillales</taxon>
        <taxon>Oceanospirillaceae</taxon>
        <taxon>Marinobacterium</taxon>
    </lineage>
</organism>
<feature type="signal peptide" evidence="1">
    <location>
        <begin position="1"/>
        <end position="24"/>
    </location>
</feature>
<comment type="caution">
    <text evidence="2">The sequence shown here is derived from an EMBL/GenBank/DDBJ whole genome shotgun (WGS) entry which is preliminary data.</text>
</comment>
<keyword evidence="3" id="KW-1185">Reference proteome</keyword>
<evidence type="ECO:0008006" key="4">
    <source>
        <dbReference type="Google" id="ProtNLM"/>
    </source>
</evidence>
<dbReference type="Pfam" id="PF07027">
    <property type="entry name" value="DUF1318"/>
    <property type="match status" value="1"/>
</dbReference>
<name>A0A2P8F223_9GAMM</name>
<dbReference type="EMBL" id="PYGI01000003">
    <property type="protein sequence ID" value="PSL15761.1"/>
    <property type="molecule type" value="Genomic_DNA"/>
</dbReference>
<feature type="chain" id="PRO_5015187975" description="DUF1318 domain-containing protein" evidence="1">
    <location>
        <begin position="25"/>
        <end position="112"/>
    </location>
</feature>
<dbReference type="OrthoDB" id="9798130at2"/>
<sequence>MTFKPYRTFAATLLALLLSLPAFALSLDDAKTQGLIGERSTGYLGVVTTSPSADVTRLVQQVNAKRRELYQQKAASAGVSVEVMELRTGQRLQERTPAGEYIQDANGRWVRK</sequence>
<dbReference type="RefSeq" id="WP_106590590.1">
    <property type="nucleotide sequence ID" value="NZ_PYGI01000003.1"/>
</dbReference>
<dbReference type="InterPro" id="IPR008309">
    <property type="entry name" value="YdbL"/>
</dbReference>
<gene>
    <name evidence="2" type="ORF">CLV44_10342</name>
</gene>